<proteinExistence type="predicted"/>
<dbReference type="InterPro" id="IPR016181">
    <property type="entry name" value="Acyl_CoA_acyltransferase"/>
</dbReference>
<dbReference type="Gene3D" id="3.40.630.30">
    <property type="match status" value="2"/>
</dbReference>
<reference evidence="4" key="2">
    <citation type="submission" date="2021-04" db="EMBL/GenBank/DDBJ databases">
        <authorList>
            <person name="Dong X."/>
        </authorList>
    </citation>
    <scope>NUCLEOTIDE SEQUENCE</scope>
    <source>
        <strain evidence="4">ZWT</strain>
    </source>
</reference>
<dbReference type="CDD" id="cd04301">
    <property type="entry name" value="NAT_SF"/>
    <property type="match status" value="2"/>
</dbReference>
<keyword evidence="1" id="KW-0808">Transferase</keyword>
<feature type="domain" description="N-acetyltransferase" evidence="3">
    <location>
        <begin position="153"/>
        <end position="287"/>
    </location>
</feature>
<dbReference type="Proteomes" id="UP001056429">
    <property type="component" value="Unassembled WGS sequence"/>
</dbReference>
<evidence type="ECO:0000313" key="5">
    <source>
        <dbReference type="Proteomes" id="UP001056429"/>
    </source>
</evidence>
<evidence type="ECO:0000259" key="3">
    <source>
        <dbReference type="PROSITE" id="PS51186"/>
    </source>
</evidence>
<evidence type="ECO:0000256" key="1">
    <source>
        <dbReference type="ARBA" id="ARBA00022679"/>
    </source>
</evidence>
<dbReference type="Pfam" id="PF00583">
    <property type="entry name" value="Acetyltransf_1"/>
    <property type="match status" value="2"/>
</dbReference>
<dbReference type="SUPFAM" id="SSF55729">
    <property type="entry name" value="Acyl-CoA N-acyltransferases (Nat)"/>
    <property type="match status" value="2"/>
</dbReference>
<reference evidence="4" key="1">
    <citation type="journal article" date="2021" name="mSystems">
        <title>Bacteria and Archaea Synergistically Convert Glycine Betaine to Biogenic Methane in the Formosa Cold Seep of the South China Sea.</title>
        <authorList>
            <person name="Li L."/>
            <person name="Zhang W."/>
            <person name="Zhang S."/>
            <person name="Song L."/>
            <person name="Sun Q."/>
            <person name="Zhang H."/>
            <person name="Xiang H."/>
            <person name="Dong X."/>
        </authorList>
    </citation>
    <scope>NUCLEOTIDE SEQUENCE</scope>
    <source>
        <strain evidence="4">ZWT</strain>
    </source>
</reference>
<evidence type="ECO:0000256" key="2">
    <source>
        <dbReference type="ARBA" id="ARBA00023315"/>
    </source>
</evidence>
<sequence length="287" mass="33209">MKENLTQKDYNQINLLESICLKKDKTSLKLELDYKLSRAQWNQEILNECNEFMFYEDNLLIGYMGICQFGGSEIEVNGMVHPDFRRNGVFKELYEKVKEEFNKRSCDRMLLLSDHHSISGQEFIKTTDATYDFSEYEMYLKNTVNKTELSNRVTLRKATNQDAREIAIQNAIYSGEEFAEEQITLPEDEEKSGLTIFLAELDSKIIGKIGLELNQEIGAIYGFGVLPEYRCNGYGREILMSSIENLKERNAQEIKLQVVIKNNNALNLYKSCGFEVTSIMDYYAVTK</sequence>
<keyword evidence="5" id="KW-1185">Reference proteome</keyword>
<dbReference type="GO" id="GO:0016747">
    <property type="term" value="F:acyltransferase activity, transferring groups other than amino-acyl groups"/>
    <property type="evidence" value="ECO:0007669"/>
    <property type="project" value="InterPro"/>
</dbReference>
<keyword evidence="2" id="KW-0012">Acyltransferase</keyword>
<evidence type="ECO:0000313" key="4">
    <source>
        <dbReference type="EMBL" id="MCM1988775.1"/>
    </source>
</evidence>
<name>A0A9J6NWA0_9CLOT</name>
<gene>
    <name evidence="4" type="ORF">KDK92_03410</name>
</gene>
<dbReference type="InterPro" id="IPR000182">
    <property type="entry name" value="GNAT_dom"/>
</dbReference>
<accession>A0A9J6NWA0</accession>
<dbReference type="EMBL" id="JAGSOJ010000001">
    <property type="protein sequence ID" value="MCM1988775.1"/>
    <property type="molecule type" value="Genomic_DNA"/>
</dbReference>
<protein>
    <submittedName>
        <fullName evidence="4">GNAT family N-acetyltransferase</fullName>
    </submittedName>
</protein>
<dbReference type="InterPro" id="IPR050680">
    <property type="entry name" value="YpeA/RimI_acetyltransf"/>
</dbReference>
<dbReference type="PROSITE" id="PS51186">
    <property type="entry name" value="GNAT"/>
    <property type="match status" value="2"/>
</dbReference>
<dbReference type="PANTHER" id="PTHR43420:SF12">
    <property type="entry name" value="N-ACETYLTRANSFERASE DOMAIN-CONTAINING PROTEIN"/>
    <property type="match status" value="1"/>
</dbReference>
<dbReference type="PANTHER" id="PTHR43420">
    <property type="entry name" value="ACETYLTRANSFERASE"/>
    <property type="match status" value="1"/>
</dbReference>
<feature type="domain" description="N-acetyltransferase" evidence="3">
    <location>
        <begin position="1"/>
        <end position="143"/>
    </location>
</feature>
<organism evidence="4 5">
    <name type="scientific">Oceanirhabdus seepicola</name>
    <dbReference type="NCBI Taxonomy" id="2828781"/>
    <lineage>
        <taxon>Bacteria</taxon>
        <taxon>Bacillati</taxon>
        <taxon>Bacillota</taxon>
        <taxon>Clostridia</taxon>
        <taxon>Eubacteriales</taxon>
        <taxon>Clostridiaceae</taxon>
        <taxon>Oceanirhabdus</taxon>
    </lineage>
</organism>
<comment type="caution">
    <text evidence="4">The sequence shown here is derived from an EMBL/GenBank/DDBJ whole genome shotgun (WGS) entry which is preliminary data.</text>
</comment>
<dbReference type="AlphaFoldDB" id="A0A9J6NWA0"/>